<dbReference type="CDD" id="cd05381">
    <property type="entry name" value="CAP_PR-1"/>
    <property type="match status" value="1"/>
</dbReference>
<name>A0A868V6D7_HUMJA</name>
<reference evidence="5" key="1">
    <citation type="journal article" date="2020" name="Protein Pept. Lett.">
        <title>Allergen homologues, pathogenesis-related 1, polygalacturonase, and pectin methyl esterase from Japanese hop.</title>
        <authorList>
            <person name="Jang S.W."/>
            <person name="Jeong K.Y."/>
            <person name="Yuk J.E."/>
            <person name="Lee J."/>
            <person name="Park K.H."/>
            <person name="Park J.-W."/>
        </authorList>
    </citation>
    <scope>NUCLEOTIDE SEQUENCE</scope>
</reference>
<evidence type="ECO:0000256" key="1">
    <source>
        <dbReference type="ARBA" id="ARBA00003143"/>
    </source>
</evidence>
<organism evidence="5">
    <name type="scientific">Humulus japonicus</name>
    <name type="common">Japanese hop</name>
    <dbReference type="NCBI Taxonomy" id="3485"/>
    <lineage>
        <taxon>Eukaryota</taxon>
        <taxon>Viridiplantae</taxon>
        <taxon>Streptophyta</taxon>
        <taxon>Embryophyta</taxon>
        <taxon>Tracheophyta</taxon>
        <taxon>Spermatophyta</taxon>
        <taxon>Magnoliopsida</taxon>
        <taxon>eudicotyledons</taxon>
        <taxon>Gunneridae</taxon>
        <taxon>Pentapetalae</taxon>
        <taxon>rosids</taxon>
        <taxon>fabids</taxon>
        <taxon>Rosales</taxon>
        <taxon>Cannabaceae</taxon>
        <taxon>Humulus</taxon>
    </lineage>
</organism>
<dbReference type="Pfam" id="PF00188">
    <property type="entry name" value="CAP"/>
    <property type="match status" value="1"/>
</dbReference>
<dbReference type="GO" id="GO:0005576">
    <property type="term" value="C:extracellular region"/>
    <property type="evidence" value="ECO:0007669"/>
    <property type="project" value="InterPro"/>
</dbReference>
<dbReference type="InterPro" id="IPR014044">
    <property type="entry name" value="CAP_dom"/>
</dbReference>
<dbReference type="SMR" id="A0A868V6D7"/>
<dbReference type="PRINTS" id="PR00837">
    <property type="entry name" value="V5TPXLIKE"/>
</dbReference>
<feature type="signal peptide" evidence="3">
    <location>
        <begin position="1"/>
        <end position="22"/>
    </location>
</feature>
<dbReference type="InterPro" id="IPR018244">
    <property type="entry name" value="Allrgn_V5/Tpx1_CS"/>
</dbReference>
<keyword evidence="3" id="KW-0732">Signal</keyword>
<sequence>MAKPHFIMLLLFILCTLQFSKTLSSSSTKDSESSQFLEAHKRARAKKGLPPLAWDSKLAKYAHDYASKRKADCQLKHSFEHGNFLLGENIFWGSGHDWTPTDVVNIWMEEEKNYSYETNSCVEGKMCGHYTQIVWKDTKKVGCARVVCDTKDTFMTCNYDPVGNAFGEKPY</sequence>
<dbReference type="InterPro" id="IPR002413">
    <property type="entry name" value="V5_allergen-like"/>
</dbReference>
<feature type="chain" id="PRO_5032475447" evidence="3">
    <location>
        <begin position="23"/>
        <end position="171"/>
    </location>
</feature>
<dbReference type="PROSITE" id="PS01009">
    <property type="entry name" value="CRISP_1"/>
    <property type="match status" value="1"/>
</dbReference>
<evidence type="ECO:0000256" key="2">
    <source>
        <dbReference type="ARBA" id="ARBA00023265"/>
    </source>
</evidence>
<dbReference type="FunFam" id="3.40.33.10:FF:000004">
    <property type="entry name" value="CAP, cysteine-rich secretory protein, antigen 5"/>
    <property type="match status" value="1"/>
</dbReference>
<evidence type="ECO:0000256" key="3">
    <source>
        <dbReference type="SAM" id="SignalP"/>
    </source>
</evidence>
<dbReference type="InterPro" id="IPR035940">
    <property type="entry name" value="CAP_sf"/>
</dbReference>
<keyword evidence="2" id="KW-0568">Pathogenesis-related protein</keyword>
<accession>A0A868V6D7</accession>
<proteinExistence type="evidence at transcript level"/>
<evidence type="ECO:0000259" key="4">
    <source>
        <dbReference type="SMART" id="SM00198"/>
    </source>
</evidence>
<dbReference type="EMBL" id="MN971582">
    <property type="protein sequence ID" value="QOL11116.1"/>
    <property type="molecule type" value="mRNA"/>
</dbReference>
<comment type="function">
    <text evidence="1">Probably involved in the defense reaction of plants against pathogens.</text>
</comment>
<keyword evidence="2" id="KW-0611">Plant defense</keyword>
<dbReference type="InterPro" id="IPR001283">
    <property type="entry name" value="CRISP-related"/>
</dbReference>
<feature type="domain" description="SCP" evidence="4">
    <location>
        <begin position="31"/>
        <end position="167"/>
    </location>
</feature>
<dbReference type="Gene3D" id="3.40.33.10">
    <property type="entry name" value="CAP"/>
    <property type="match status" value="1"/>
</dbReference>
<dbReference type="PANTHER" id="PTHR10334">
    <property type="entry name" value="CYSTEINE-RICH SECRETORY PROTEIN-RELATED"/>
    <property type="match status" value="1"/>
</dbReference>
<dbReference type="SUPFAM" id="SSF55797">
    <property type="entry name" value="PR-1-like"/>
    <property type="match status" value="1"/>
</dbReference>
<protein>
    <submittedName>
        <fullName evidence="5">Pathogenesis-related 1 allergen</fullName>
    </submittedName>
</protein>
<dbReference type="PRINTS" id="PR00838">
    <property type="entry name" value="V5ALLERGEN"/>
</dbReference>
<dbReference type="SMART" id="SM00198">
    <property type="entry name" value="SCP"/>
    <property type="match status" value="1"/>
</dbReference>
<dbReference type="AlphaFoldDB" id="A0A868V6D7"/>
<evidence type="ECO:0000313" key="5">
    <source>
        <dbReference type="EMBL" id="QOL11116.1"/>
    </source>
</evidence>